<feature type="domain" description="IstB-like ATP-binding" evidence="1">
    <location>
        <begin position="11"/>
        <end position="66"/>
    </location>
</feature>
<dbReference type="GO" id="GO:0005524">
    <property type="term" value="F:ATP binding"/>
    <property type="evidence" value="ECO:0007669"/>
    <property type="project" value="UniProtKB-KW"/>
</dbReference>
<protein>
    <submittedName>
        <fullName evidence="2">ATP-binding protein</fullName>
    </submittedName>
</protein>
<keyword evidence="3" id="KW-1185">Reference proteome</keyword>
<keyword evidence="2" id="KW-0067">ATP-binding</keyword>
<keyword evidence="2" id="KW-0547">Nucleotide-binding</keyword>
<comment type="caution">
    <text evidence="2">The sequence shown here is derived from an EMBL/GenBank/DDBJ whole genome shotgun (WGS) entry which is preliminary data.</text>
</comment>
<dbReference type="Proteomes" id="UP001596337">
    <property type="component" value="Unassembled WGS sequence"/>
</dbReference>
<evidence type="ECO:0000259" key="1">
    <source>
        <dbReference type="Pfam" id="PF01695"/>
    </source>
</evidence>
<evidence type="ECO:0000313" key="2">
    <source>
        <dbReference type="EMBL" id="MFC6867997.1"/>
    </source>
</evidence>
<reference evidence="3" key="1">
    <citation type="journal article" date="2019" name="Int. J. Syst. Evol. Microbiol.">
        <title>The Global Catalogue of Microorganisms (GCM) 10K type strain sequencing project: providing services to taxonomists for standard genome sequencing and annotation.</title>
        <authorList>
            <consortium name="The Broad Institute Genomics Platform"/>
            <consortium name="The Broad Institute Genome Sequencing Center for Infectious Disease"/>
            <person name="Wu L."/>
            <person name="Ma J."/>
        </authorList>
    </citation>
    <scope>NUCLEOTIDE SEQUENCE [LARGE SCALE GENOMIC DNA]</scope>
    <source>
        <strain evidence="3">KCTC 32255</strain>
    </source>
</reference>
<dbReference type="InterPro" id="IPR002611">
    <property type="entry name" value="IstB_ATP-bd"/>
</dbReference>
<proteinExistence type="predicted"/>
<dbReference type="RefSeq" id="WP_345398935.1">
    <property type="nucleotide sequence ID" value="NZ_BAABLA010000071.1"/>
</dbReference>
<dbReference type="Pfam" id="PF01695">
    <property type="entry name" value="IstB_IS21"/>
    <property type="match status" value="1"/>
</dbReference>
<evidence type="ECO:0000313" key="3">
    <source>
        <dbReference type="Proteomes" id="UP001596337"/>
    </source>
</evidence>
<gene>
    <name evidence="2" type="ORF">ACFQGD_12660</name>
</gene>
<accession>A0ABW2BZX5</accession>
<name>A0ABW2BZX5_9PSEU</name>
<sequence>MSELLSARIQAQATKLGLNHLANHLPELVKRADDQEMGYLDFLDLITAEEVGMKDDNRFRNALRVSSCV</sequence>
<dbReference type="EMBL" id="JBHSXX010000001">
    <property type="protein sequence ID" value="MFC6867997.1"/>
    <property type="molecule type" value="Genomic_DNA"/>
</dbReference>
<organism evidence="2 3">
    <name type="scientific">Haloechinothrix salitolerans</name>
    <dbReference type="NCBI Taxonomy" id="926830"/>
    <lineage>
        <taxon>Bacteria</taxon>
        <taxon>Bacillati</taxon>
        <taxon>Actinomycetota</taxon>
        <taxon>Actinomycetes</taxon>
        <taxon>Pseudonocardiales</taxon>
        <taxon>Pseudonocardiaceae</taxon>
        <taxon>Haloechinothrix</taxon>
    </lineage>
</organism>